<name>A0A232LVE7_9EURO</name>
<reference evidence="4 5" key="1">
    <citation type="journal article" date="2015" name="Environ. Microbiol.">
        <title>Metagenome sequence of Elaphomyces granulatus from sporocarp tissue reveals Ascomycota ectomycorrhizal fingerprints of genome expansion and a Proteobacteria-rich microbiome.</title>
        <authorList>
            <person name="Quandt C.A."/>
            <person name="Kohler A."/>
            <person name="Hesse C.N."/>
            <person name="Sharpton T.J."/>
            <person name="Martin F."/>
            <person name="Spatafora J.W."/>
        </authorList>
    </citation>
    <scope>NUCLEOTIDE SEQUENCE [LARGE SCALE GENOMIC DNA]</scope>
    <source>
        <strain evidence="4 5">OSC145934</strain>
    </source>
</reference>
<dbReference type="GO" id="GO:0005634">
    <property type="term" value="C:nucleus"/>
    <property type="evidence" value="ECO:0007669"/>
    <property type="project" value="UniProtKB-ARBA"/>
</dbReference>
<comment type="caution">
    <text evidence="4">The sequence shown here is derived from an EMBL/GenBank/DDBJ whole genome shotgun (WGS) entry which is preliminary data.</text>
</comment>
<dbReference type="InterPro" id="IPR036397">
    <property type="entry name" value="RNaseH_sf"/>
</dbReference>
<evidence type="ECO:0000313" key="5">
    <source>
        <dbReference type="Proteomes" id="UP000243515"/>
    </source>
</evidence>
<feature type="compositionally biased region" description="Polar residues" evidence="2">
    <location>
        <begin position="197"/>
        <end position="253"/>
    </location>
</feature>
<feature type="domain" description="Integrase catalytic" evidence="3">
    <location>
        <begin position="821"/>
        <end position="998"/>
    </location>
</feature>
<dbReference type="InterPro" id="IPR001584">
    <property type="entry name" value="Integrase_cat-core"/>
</dbReference>
<dbReference type="InterPro" id="IPR012337">
    <property type="entry name" value="RNaseH-like_sf"/>
</dbReference>
<sequence>MPLPIPEEHVDLIDKDKWGKDFEIENAHFLTTKPITGHILYRMLFYKKRAYEDGQLWEYFKEDFEGWTTEIFAKANTDLRRDLRNYLRDHGVFVEYHEWTDEEIKLQMSTSNTFNSRFNPDRNRHQVSQVTSAAQTLLQGPKQQQSAHIQQPAPVQQFPPAQQFYQPQGHLSQYPQGFGYAQMHQNTLNSMQIPQSTARIPSSTPYPHYQGRSNAHQPNPQFTPISSNGNTPAPSAPQTSHSVSSAVTEQPSLSPLVGLRQPSPQGQAPTPQDLASTKKITDLAKLYNDDMRYDEEMYNILNMKLAIFYDCCRKVGLTSDQYHNAYSVMLKGRASAFYYDKLSVGDLNFDQMIYWTRVHFETEENRQEYMKEWRALTFFEVVKRNPDKSRLDCLQILFDKLQILQRGLTEFYQTDYSLRDQVISACQGVKECEMCLFKPADTFEGVCSELRSSIGTAMRSRETQQFNNYDVNSKNYENNYNLDYDDKAEATVVVLLAMEHLQEVVPEQTQARAEEAIVVDIKEIVATKKTPSKRSAISATNLAVGQPSIARKNPTQAAFHTFLANYEGIEGWSENEDIGGAEQMMLEMSIENEGFEGEQFFTEFGEVDGPQTVAILSDQSTLHAITRIDAFIFTFEDRYASTDFHGIMPDSGASGVSTAGEAQVAALQRLDPSIQVNTKRAGESRIRFGKGETTTQGTIQVPTPLGVITFHVVSANTPFLMCIQDMDRMKVKLDNLENVLIQGNKRVPVKRKWGHPWMLLNHQEEALAWSHLTDMELRQLHRRFGHPSARRLLRVLQRAGHDVQTGAIEYLTKYCHQCQMSQKSPGRFKFSLKNDYEFNFQIDVDIFYLDSKPVLQVVDSATAFQAARFLKDMSAKTAWDTLRMCWIDAYLGPPDYIAHDAGKNFAAAEFRQNAKSMSIEVKEVPVEAHNSIGKNERYHAPLRRAFEIIRSELQGQVSMENILQMAVKAVNDTAGPDGIVPTLLVFGAYPRMTNDSPPSPSIIQRAEAIRKASREVHRLHAERQVKDALAMRNGPNTKPTLDLPLQSDVLVWREKDKWTGPFKLLAIEGETCTIDMPRAPAKFRSTVVKPYYQEVQGGPLDILKPSQGNDSEYETPQGENEVPQHEEQTPKRGRGRPKGSRNKAQFTEDEGLDAFFLDSLNSFEDGIKPLVTFMTAKEEADNQLSLQLRKEGKITTPGAPFEASDKKETDSLITSGVFRFENFDPNKHGYERIFNSRMVREIKGKATNAPYEKSRLVIQGHNDAGKEVILTQSPTIQRASQRVIVALAPSLKLRNIRLWLRDITQAYTQSTTMLQRTILARLPKEIKHLHPPNTIMVVLKPLYGIAEAGTHWWATYYKHHLEKLLMTTSTYDPCFLVTRTKDQFGVVGMQTDDTIILADEKFSVLEEDELIKAKFTAKPKQKLSHAEPLIFNGCVLTQDADVDSMSLRQKEQGKKIKSIDVNSEDLHQSYVEQRARGAYIASICQPEATFDLSVAAQHQEPSKDDAIALNKRLQWQMDNMDRGLTYIPLDLSKAKLFVFVDGSFANNKDLSSQIGYTIIMANETMENDNEFTIVGNIIHWSSVKSKRVTRSVLASEIYGMVSGVDIAIAINTTLKMITDQLGLPEIPMIACTDSYSLYECLVKLGTTKEKRLMIDIMALRQSYERREFEIRWINGQDNPADAMTKSNPNKALETFISTNSLDVRVEGWVKRS</sequence>
<dbReference type="GO" id="GO:0015074">
    <property type="term" value="P:DNA integration"/>
    <property type="evidence" value="ECO:0007669"/>
    <property type="project" value="InterPro"/>
</dbReference>
<dbReference type="PROSITE" id="PS50994">
    <property type="entry name" value="INTEGRASE"/>
    <property type="match status" value="1"/>
</dbReference>
<evidence type="ECO:0000256" key="2">
    <source>
        <dbReference type="SAM" id="MobiDB-lite"/>
    </source>
</evidence>
<dbReference type="Pfam" id="PF07727">
    <property type="entry name" value="RVT_2"/>
    <property type="match status" value="1"/>
</dbReference>
<organism evidence="4 5">
    <name type="scientific">Elaphomyces granulatus</name>
    <dbReference type="NCBI Taxonomy" id="519963"/>
    <lineage>
        <taxon>Eukaryota</taxon>
        <taxon>Fungi</taxon>
        <taxon>Dikarya</taxon>
        <taxon>Ascomycota</taxon>
        <taxon>Pezizomycotina</taxon>
        <taxon>Eurotiomycetes</taxon>
        <taxon>Eurotiomycetidae</taxon>
        <taxon>Eurotiales</taxon>
        <taxon>Elaphomycetaceae</taxon>
        <taxon>Elaphomyces</taxon>
    </lineage>
</organism>
<gene>
    <name evidence="4" type="ORF">Egran_04124</name>
</gene>
<dbReference type="InterPro" id="IPR013103">
    <property type="entry name" value="RVT_2"/>
</dbReference>
<keyword evidence="1" id="KW-0694">RNA-binding</keyword>
<evidence type="ECO:0000256" key="1">
    <source>
        <dbReference type="ARBA" id="ARBA00022884"/>
    </source>
</evidence>
<evidence type="ECO:0000259" key="3">
    <source>
        <dbReference type="PROSITE" id="PS50994"/>
    </source>
</evidence>
<feature type="region of interest" description="Disordered" evidence="2">
    <location>
        <begin position="197"/>
        <end position="275"/>
    </location>
</feature>
<dbReference type="Gene3D" id="3.30.420.10">
    <property type="entry name" value="Ribonuclease H-like superfamily/Ribonuclease H"/>
    <property type="match status" value="1"/>
</dbReference>
<dbReference type="GO" id="GO:0003723">
    <property type="term" value="F:RNA binding"/>
    <property type="evidence" value="ECO:0007669"/>
    <property type="project" value="UniProtKB-KW"/>
</dbReference>
<protein>
    <recommendedName>
        <fullName evidence="3">Integrase catalytic domain-containing protein</fullName>
    </recommendedName>
</protein>
<dbReference type="Proteomes" id="UP000243515">
    <property type="component" value="Unassembled WGS sequence"/>
</dbReference>
<dbReference type="SUPFAM" id="SSF53098">
    <property type="entry name" value="Ribonuclease H-like"/>
    <property type="match status" value="1"/>
</dbReference>
<keyword evidence="5" id="KW-1185">Reference proteome</keyword>
<feature type="region of interest" description="Disordered" evidence="2">
    <location>
        <begin position="1098"/>
        <end position="1147"/>
    </location>
</feature>
<evidence type="ECO:0000313" key="4">
    <source>
        <dbReference type="EMBL" id="OXV08113.1"/>
    </source>
</evidence>
<dbReference type="OrthoDB" id="4258323at2759"/>
<feature type="compositionally biased region" description="Polar residues" evidence="2">
    <location>
        <begin position="262"/>
        <end position="275"/>
    </location>
</feature>
<feature type="compositionally biased region" description="Basic residues" evidence="2">
    <location>
        <begin position="1131"/>
        <end position="1141"/>
    </location>
</feature>
<accession>A0A232LVE7</accession>
<proteinExistence type="predicted"/>
<dbReference type="EMBL" id="NPHW01004312">
    <property type="protein sequence ID" value="OXV08113.1"/>
    <property type="molecule type" value="Genomic_DNA"/>
</dbReference>